<feature type="compositionally biased region" description="Low complexity" evidence="1">
    <location>
        <begin position="195"/>
        <end position="207"/>
    </location>
</feature>
<dbReference type="Pfam" id="PF14123">
    <property type="entry name" value="DUF4290"/>
    <property type="match status" value="1"/>
</dbReference>
<evidence type="ECO:0000256" key="1">
    <source>
        <dbReference type="SAM" id="MobiDB-lite"/>
    </source>
</evidence>
<gene>
    <name evidence="2" type="ORF">H9824_10295</name>
</gene>
<evidence type="ECO:0000313" key="3">
    <source>
        <dbReference type="Proteomes" id="UP000886851"/>
    </source>
</evidence>
<dbReference type="InterPro" id="IPR025632">
    <property type="entry name" value="DUF4290"/>
</dbReference>
<proteinExistence type="predicted"/>
<sequence>MQYNTQQKRMSLPEYGRSIQNMVDYAVSIPDRAERQRCANTIINIMGNMFPHLRDVPDFKHKLWDHLAIMSDFKLDIDYPYEIMRKERLDAKPDPIPYPHTRIRYRHYGRSLEELIEKACEMPEGEEKLQLTALICNHMKKDYMTWNKDTVDDRKIADDLAELSEGRLQVTPDILRVMDERINRYCRPVKGNYSNNNRNNNNRNNNNRNKKGGKY</sequence>
<protein>
    <submittedName>
        <fullName evidence="2">DUF4290 domain-containing protein</fullName>
    </submittedName>
</protein>
<dbReference type="AlphaFoldDB" id="A0A9D2CKJ8"/>
<reference evidence="2" key="1">
    <citation type="journal article" date="2021" name="PeerJ">
        <title>Extensive microbial diversity within the chicken gut microbiome revealed by metagenomics and culture.</title>
        <authorList>
            <person name="Gilroy R."/>
            <person name="Ravi A."/>
            <person name="Getino M."/>
            <person name="Pursley I."/>
            <person name="Horton D.L."/>
            <person name="Alikhan N.F."/>
            <person name="Baker D."/>
            <person name="Gharbi K."/>
            <person name="Hall N."/>
            <person name="Watson M."/>
            <person name="Adriaenssens E.M."/>
            <person name="Foster-Nyarko E."/>
            <person name="Jarju S."/>
            <person name="Secka A."/>
            <person name="Antonio M."/>
            <person name="Oren A."/>
            <person name="Chaudhuri R.R."/>
            <person name="La Ragione R."/>
            <person name="Hildebrand F."/>
            <person name="Pallen M.J."/>
        </authorList>
    </citation>
    <scope>NUCLEOTIDE SEQUENCE</scope>
    <source>
        <strain evidence="2">Gambia2-208</strain>
    </source>
</reference>
<feature type="region of interest" description="Disordered" evidence="1">
    <location>
        <begin position="188"/>
        <end position="215"/>
    </location>
</feature>
<evidence type="ECO:0000313" key="2">
    <source>
        <dbReference type="EMBL" id="HIY89077.1"/>
    </source>
</evidence>
<accession>A0A9D2CKJ8</accession>
<dbReference type="Proteomes" id="UP000886851">
    <property type="component" value="Unassembled WGS sequence"/>
</dbReference>
<comment type="caution">
    <text evidence="2">The sequence shown here is derived from an EMBL/GenBank/DDBJ whole genome shotgun (WGS) entry which is preliminary data.</text>
</comment>
<organism evidence="2 3">
    <name type="scientific">Candidatus Bacteroides pullicola</name>
    <dbReference type="NCBI Taxonomy" id="2838475"/>
    <lineage>
        <taxon>Bacteria</taxon>
        <taxon>Pseudomonadati</taxon>
        <taxon>Bacteroidota</taxon>
        <taxon>Bacteroidia</taxon>
        <taxon>Bacteroidales</taxon>
        <taxon>Bacteroidaceae</taxon>
        <taxon>Bacteroides</taxon>
    </lineage>
</organism>
<reference evidence="2" key="2">
    <citation type="submission" date="2021-04" db="EMBL/GenBank/DDBJ databases">
        <authorList>
            <person name="Gilroy R."/>
        </authorList>
    </citation>
    <scope>NUCLEOTIDE SEQUENCE</scope>
    <source>
        <strain evidence="2">Gambia2-208</strain>
    </source>
</reference>
<name>A0A9D2CKJ8_9BACE</name>
<dbReference type="EMBL" id="DXCV01000066">
    <property type="protein sequence ID" value="HIY89077.1"/>
    <property type="molecule type" value="Genomic_DNA"/>
</dbReference>